<dbReference type="Proteomes" id="UP000186102">
    <property type="component" value="Unassembled WGS sequence"/>
</dbReference>
<comment type="caution">
    <text evidence="3">The sequence shown here is derived from an EMBL/GenBank/DDBJ whole genome shotgun (WGS) entry which is preliminary data.</text>
</comment>
<dbReference type="SUPFAM" id="SSF143120">
    <property type="entry name" value="YefM-like"/>
    <property type="match status" value="1"/>
</dbReference>
<evidence type="ECO:0000256" key="2">
    <source>
        <dbReference type="SAM" id="Coils"/>
    </source>
</evidence>
<reference evidence="3 4" key="1">
    <citation type="submission" date="2016-09" db="EMBL/GenBank/DDBJ databases">
        <title>Complete genome of Desulfosporosinus sp. OL.</title>
        <authorList>
            <person name="Mardanov A."/>
            <person name="Beletsky A."/>
            <person name="Panova A."/>
            <person name="Karnachuk O."/>
            <person name="Ravin N."/>
        </authorList>
    </citation>
    <scope>NUCLEOTIDE SEQUENCE [LARGE SCALE GENOMIC DNA]</scope>
    <source>
        <strain evidence="3 4">OL</strain>
    </source>
</reference>
<dbReference type="OrthoDB" id="9795585at2"/>
<dbReference type="AlphaFoldDB" id="A0A1Q8R164"/>
<dbReference type="RefSeq" id="WP_075363672.1">
    <property type="nucleotide sequence ID" value="NZ_MLBF01000004.1"/>
</dbReference>
<accession>A0A1Q8R164</accession>
<keyword evidence="4" id="KW-1185">Reference proteome</keyword>
<sequence>MPVIRPVSDLRNKTPEIEEICINEQIPVFITKNGNGHLVIMSQQLFEEQQALLDLYEKLDEAEEQSRAGKRRPFRDVMVDIRCRIHAKASN</sequence>
<comment type="similarity">
    <text evidence="1">Belongs to the phD/YefM antitoxin family.</text>
</comment>
<evidence type="ECO:0000256" key="1">
    <source>
        <dbReference type="ARBA" id="ARBA00009981"/>
    </source>
</evidence>
<evidence type="ECO:0000313" key="4">
    <source>
        <dbReference type="Proteomes" id="UP000186102"/>
    </source>
</evidence>
<protein>
    <submittedName>
        <fullName evidence="3">Prevent-host-death family protein</fullName>
    </submittedName>
</protein>
<keyword evidence="2" id="KW-0175">Coiled coil</keyword>
<proteinExistence type="inferred from homology"/>
<dbReference type="InterPro" id="IPR036165">
    <property type="entry name" value="YefM-like_sf"/>
</dbReference>
<dbReference type="EMBL" id="MLBF01000004">
    <property type="protein sequence ID" value="OLN33160.1"/>
    <property type="molecule type" value="Genomic_DNA"/>
</dbReference>
<gene>
    <name evidence="3" type="ORF">DSOL_0887</name>
</gene>
<feature type="coiled-coil region" evidence="2">
    <location>
        <begin position="45"/>
        <end position="72"/>
    </location>
</feature>
<dbReference type="STRING" id="1888891.DSOL_0887"/>
<organism evidence="3 4">
    <name type="scientific">Desulfosporosinus metallidurans</name>
    <dbReference type="NCBI Taxonomy" id="1888891"/>
    <lineage>
        <taxon>Bacteria</taxon>
        <taxon>Bacillati</taxon>
        <taxon>Bacillota</taxon>
        <taxon>Clostridia</taxon>
        <taxon>Eubacteriales</taxon>
        <taxon>Desulfitobacteriaceae</taxon>
        <taxon>Desulfosporosinus</taxon>
    </lineage>
</organism>
<name>A0A1Q8R164_9FIRM</name>
<evidence type="ECO:0000313" key="3">
    <source>
        <dbReference type="EMBL" id="OLN33160.1"/>
    </source>
</evidence>